<accession>A0A8S9PAE2</accession>
<comment type="caution">
    <text evidence="2">The sequence shown here is derived from an EMBL/GenBank/DDBJ whole genome shotgun (WGS) entry which is preliminary data.</text>
</comment>
<feature type="region of interest" description="Disordered" evidence="1">
    <location>
        <begin position="71"/>
        <end position="130"/>
    </location>
</feature>
<gene>
    <name evidence="2" type="ORF">F2Q69_00003488</name>
</gene>
<evidence type="ECO:0000256" key="1">
    <source>
        <dbReference type="SAM" id="MobiDB-lite"/>
    </source>
</evidence>
<protein>
    <submittedName>
        <fullName evidence="2">Uncharacterized protein</fullName>
    </submittedName>
</protein>
<organism evidence="2 3">
    <name type="scientific">Brassica cretica</name>
    <name type="common">Mustard</name>
    <dbReference type="NCBI Taxonomy" id="69181"/>
    <lineage>
        <taxon>Eukaryota</taxon>
        <taxon>Viridiplantae</taxon>
        <taxon>Streptophyta</taxon>
        <taxon>Embryophyta</taxon>
        <taxon>Tracheophyta</taxon>
        <taxon>Spermatophyta</taxon>
        <taxon>Magnoliopsida</taxon>
        <taxon>eudicotyledons</taxon>
        <taxon>Gunneridae</taxon>
        <taxon>Pentapetalae</taxon>
        <taxon>rosids</taxon>
        <taxon>malvids</taxon>
        <taxon>Brassicales</taxon>
        <taxon>Brassicaceae</taxon>
        <taxon>Brassiceae</taxon>
        <taxon>Brassica</taxon>
    </lineage>
</organism>
<evidence type="ECO:0000313" key="3">
    <source>
        <dbReference type="Proteomes" id="UP000712600"/>
    </source>
</evidence>
<reference evidence="2" key="1">
    <citation type="submission" date="2019-12" db="EMBL/GenBank/DDBJ databases">
        <title>Genome sequencing and annotation of Brassica cretica.</title>
        <authorList>
            <person name="Studholme D.J."/>
            <person name="Sarris P."/>
        </authorList>
    </citation>
    <scope>NUCLEOTIDE SEQUENCE</scope>
    <source>
        <strain evidence="2">PFS-109/04</strain>
        <tissue evidence="2">Leaf</tissue>
    </source>
</reference>
<evidence type="ECO:0000313" key="2">
    <source>
        <dbReference type="EMBL" id="KAF3512429.1"/>
    </source>
</evidence>
<name>A0A8S9PAE2_BRACR</name>
<dbReference type="EMBL" id="QGKX02001521">
    <property type="protein sequence ID" value="KAF3512429.1"/>
    <property type="molecule type" value="Genomic_DNA"/>
</dbReference>
<dbReference type="AlphaFoldDB" id="A0A8S9PAE2"/>
<dbReference type="Proteomes" id="UP000712600">
    <property type="component" value="Unassembled WGS sequence"/>
</dbReference>
<proteinExistence type="predicted"/>
<sequence length="153" mass="17558">MEFLETFGCIWSSKEVIRVIFGRALPGATSRSDYMKSLCTTSQSDFPRATARSRSRFHIRRHTDLTLERPPRATCRSRSRCSERPVGATHQGRLRPLVWRHQNRASWSDLSERPTKVAPSQSDQPERPAQVAHVLTGRDTKKRVVSDLLERLC</sequence>